<dbReference type="AlphaFoldDB" id="A0A3N4KMZ5"/>
<accession>A0A3N4KMZ5</accession>
<evidence type="ECO:0000256" key="1">
    <source>
        <dbReference type="SAM" id="Phobius"/>
    </source>
</evidence>
<keyword evidence="3" id="KW-1185">Reference proteome</keyword>
<feature type="transmembrane region" description="Helical" evidence="1">
    <location>
        <begin position="46"/>
        <end position="68"/>
    </location>
</feature>
<sequence>MGYIIMAFLPPALSKSFHPPFLHTLPLSPFSPSLVFRSYTKKIPPVTATTTTIIIAAATTSCCYLYLLPASLKFLIDRYIN</sequence>
<organism evidence="2 3">
    <name type="scientific">Morchella conica CCBAS932</name>
    <dbReference type="NCBI Taxonomy" id="1392247"/>
    <lineage>
        <taxon>Eukaryota</taxon>
        <taxon>Fungi</taxon>
        <taxon>Dikarya</taxon>
        <taxon>Ascomycota</taxon>
        <taxon>Pezizomycotina</taxon>
        <taxon>Pezizomycetes</taxon>
        <taxon>Pezizales</taxon>
        <taxon>Morchellaceae</taxon>
        <taxon>Morchella</taxon>
    </lineage>
</organism>
<dbReference type="Proteomes" id="UP000277580">
    <property type="component" value="Unassembled WGS sequence"/>
</dbReference>
<keyword evidence="1" id="KW-0812">Transmembrane</keyword>
<dbReference type="InParanoid" id="A0A3N4KMZ5"/>
<reference evidence="2 3" key="1">
    <citation type="journal article" date="2018" name="Nat. Ecol. Evol.">
        <title>Pezizomycetes genomes reveal the molecular basis of ectomycorrhizal truffle lifestyle.</title>
        <authorList>
            <person name="Murat C."/>
            <person name="Payen T."/>
            <person name="Noel B."/>
            <person name="Kuo A."/>
            <person name="Morin E."/>
            <person name="Chen J."/>
            <person name="Kohler A."/>
            <person name="Krizsan K."/>
            <person name="Balestrini R."/>
            <person name="Da Silva C."/>
            <person name="Montanini B."/>
            <person name="Hainaut M."/>
            <person name="Levati E."/>
            <person name="Barry K.W."/>
            <person name="Belfiori B."/>
            <person name="Cichocki N."/>
            <person name="Clum A."/>
            <person name="Dockter R.B."/>
            <person name="Fauchery L."/>
            <person name="Guy J."/>
            <person name="Iotti M."/>
            <person name="Le Tacon F."/>
            <person name="Lindquist E.A."/>
            <person name="Lipzen A."/>
            <person name="Malagnac F."/>
            <person name="Mello A."/>
            <person name="Molinier V."/>
            <person name="Miyauchi S."/>
            <person name="Poulain J."/>
            <person name="Riccioni C."/>
            <person name="Rubini A."/>
            <person name="Sitrit Y."/>
            <person name="Splivallo R."/>
            <person name="Traeger S."/>
            <person name="Wang M."/>
            <person name="Zifcakova L."/>
            <person name="Wipf D."/>
            <person name="Zambonelli A."/>
            <person name="Paolocci F."/>
            <person name="Nowrousian M."/>
            <person name="Ottonello S."/>
            <person name="Baldrian P."/>
            <person name="Spatafora J.W."/>
            <person name="Henrissat B."/>
            <person name="Nagy L.G."/>
            <person name="Aury J.M."/>
            <person name="Wincker P."/>
            <person name="Grigoriev I.V."/>
            <person name="Bonfante P."/>
            <person name="Martin F.M."/>
        </authorList>
    </citation>
    <scope>NUCLEOTIDE SEQUENCE [LARGE SCALE GENOMIC DNA]</scope>
    <source>
        <strain evidence="2 3">CCBAS932</strain>
    </source>
</reference>
<evidence type="ECO:0000313" key="3">
    <source>
        <dbReference type="Proteomes" id="UP000277580"/>
    </source>
</evidence>
<name>A0A3N4KMZ5_9PEZI</name>
<dbReference type="EMBL" id="ML119132">
    <property type="protein sequence ID" value="RPB11907.1"/>
    <property type="molecule type" value="Genomic_DNA"/>
</dbReference>
<proteinExistence type="predicted"/>
<protein>
    <submittedName>
        <fullName evidence="2">Uncharacterized protein</fullName>
    </submittedName>
</protein>
<gene>
    <name evidence="2" type="ORF">P167DRAFT_181179</name>
</gene>
<keyword evidence="1" id="KW-1133">Transmembrane helix</keyword>
<evidence type="ECO:0000313" key="2">
    <source>
        <dbReference type="EMBL" id="RPB11907.1"/>
    </source>
</evidence>
<keyword evidence="1" id="KW-0472">Membrane</keyword>